<protein>
    <submittedName>
        <fullName evidence="2">ASCH domain-containing protein</fullName>
    </submittedName>
</protein>
<comment type="caution">
    <text evidence="2">The sequence shown here is derived from an EMBL/GenBank/DDBJ whole genome shotgun (WGS) entry which is preliminary data.</text>
</comment>
<evidence type="ECO:0000313" key="3">
    <source>
        <dbReference type="Proteomes" id="UP000292003"/>
    </source>
</evidence>
<proteinExistence type="predicted"/>
<dbReference type="PIRSF" id="PIRSF021320">
    <property type="entry name" value="DUF984"/>
    <property type="match status" value="1"/>
</dbReference>
<accession>A0A4Q7J9A8</accession>
<dbReference type="Proteomes" id="UP000292003">
    <property type="component" value="Unassembled WGS sequence"/>
</dbReference>
<dbReference type="InterPro" id="IPR007374">
    <property type="entry name" value="ASCH_domain"/>
</dbReference>
<dbReference type="SUPFAM" id="SSF88697">
    <property type="entry name" value="PUA domain-like"/>
    <property type="match status" value="1"/>
</dbReference>
<gene>
    <name evidence="2" type="ORF">EWH70_13640</name>
</gene>
<dbReference type="PANTHER" id="PTHR39203">
    <property type="entry name" value="CYTOPLASMIC PROTEIN-RELATED"/>
    <property type="match status" value="1"/>
</dbReference>
<evidence type="ECO:0000259" key="1">
    <source>
        <dbReference type="SMART" id="SM01022"/>
    </source>
</evidence>
<evidence type="ECO:0000313" key="2">
    <source>
        <dbReference type="EMBL" id="RZQ63472.1"/>
    </source>
</evidence>
<organism evidence="2 3">
    <name type="scientific">Amycolatopsis suaedae</name>
    <dbReference type="NCBI Taxonomy" id="2510978"/>
    <lineage>
        <taxon>Bacteria</taxon>
        <taxon>Bacillati</taxon>
        <taxon>Actinomycetota</taxon>
        <taxon>Actinomycetes</taxon>
        <taxon>Pseudonocardiales</taxon>
        <taxon>Pseudonocardiaceae</taxon>
        <taxon>Amycolatopsis</taxon>
    </lineage>
</organism>
<dbReference type="OrthoDB" id="9807542at2"/>
<dbReference type="Gene3D" id="3.10.400.10">
    <property type="entry name" value="Sulfate adenylyltransferase"/>
    <property type="match status" value="1"/>
</dbReference>
<reference evidence="2 3" key="1">
    <citation type="submission" date="2019-02" db="EMBL/GenBank/DDBJ databases">
        <title>Draft genome sequence of Amycolatopsis sp. 8-3EHSu isolated from roots of Suaeda maritima.</title>
        <authorList>
            <person name="Duangmal K."/>
            <person name="Chantavorakit T."/>
        </authorList>
    </citation>
    <scope>NUCLEOTIDE SEQUENCE [LARGE SCALE GENOMIC DNA]</scope>
    <source>
        <strain evidence="2 3">8-3EHSu</strain>
    </source>
</reference>
<sequence>MRKAEFGSPGPLRDQLVAAILAGTKVTTTGLLAEYEQAGEPLPEPGERWLLVDSDDVTIGMIEILEVTCLRLADVDLRHAVDEGEGYTTVAQWRSAHEQFWNGGDMDDDTMVVAERFRLVDKI</sequence>
<keyword evidence="3" id="KW-1185">Reference proteome</keyword>
<dbReference type="InterPro" id="IPR009326">
    <property type="entry name" value="DUF984"/>
</dbReference>
<name>A0A4Q7J9A8_9PSEU</name>
<dbReference type="AlphaFoldDB" id="A0A4Q7J9A8"/>
<dbReference type="Pfam" id="PF04266">
    <property type="entry name" value="ASCH"/>
    <property type="match status" value="1"/>
</dbReference>
<dbReference type="RefSeq" id="WP_130475725.1">
    <property type="nucleotide sequence ID" value="NZ_SFCC01000006.1"/>
</dbReference>
<feature type="domain" description="ASCH" evidence="1">
    <location>
        <begin position="4"/>
        <end position="121"/>
    </location>
</feature>
<dbReference type="PANTHER" id="PTHR39203:SF1">
    <property type="entry name" value="CYTOPLASMIC PROTEIN"/>
    <property type="match status" value="1"/>
</dbReference>
<dbReference type="SMART" id="SM01022">
    <property type="entry name" value="ASCH"/>
    <property type="match status" value="1"/>
</dbReference>
<dbReference type="EMBL" id="SFCC01000006">
    <property type="protein sequence ID" value="RZQ63472.1"/>
    <property type="molecule type" value="Genomic_DNA"/>
</dbReference>
<dbReference type="InterPro" id="IPR015947">
    <property type="entry name" value="PUA-like_sf"/>
</dbReference>